<dbReference type="EMBL" id="JAHWXP010000001">
    <property type="protein sequence ID" value="MBY8335887.1"/>
    <property type="molecule type" value="Genomic_DNA"/>
</dbReference>
<dbReference type="SMART" id="SM00942">
    <property type="entry name" value="PriCT_1"/>
    <property type="match status" value="1"/>
</dbReference>
<feature type="domain" description="DNA primase/polymerase bifunctional N-terminal" evidence="2">
    <location>
        <begin position="9"/>
        <end position="165"/>
    </location>
</feature>
<dbReference type="SMART" id="SM00943">
    <property type="entry name" value="Prim-Pol"/>
    <property type="match status" value="1"/>
</dbReference>
<proteinExistence type="predicted"/>
<evidence type="ECO:0000313" key="4">
    <source>
        <dbReference type="Proteomes" id="UP000759298"/>
    </source>
</evidence>
<dbReference type="InterPro" id="IPR015330">
    <property type="entry name" value="DNA_primase/pol_bifunc_N"/>
</dbReference>
<name>A0ABS7PDK4_9SPHN</name>
<sequence length="337" mass="36226">MGLFAQWQPAYAEAGIATFPVDGEAKKPSVGNPLRGGRRASAQWAQKFPDADALGIACGKHNRLTVLDVDSTNENVLADAMAVVGRSPVVARTASGKFHAYYRHNGERRSIRKDALALGMLGPIDILGQGGFAIAPPSRNALGDYQFLEGSLADLGNLPAMRAANSDCASGEVALAEAKVKGEGDRNVRLFDACRHAAANCGSHDSLLGFARTLNESGEWSPLPAAEVEQVAASVWRMQVEGRNGVAGGNYMILPHSALAILETNADALYIYNQLKRHHWGRDFCIANSWADQLPCGPWPVRRLRAARNFLLQSGLVEQIRYAKKGQAALYRFGGCA</sequence>
<dbReference type="InterPro" id="IPR014820">
    <property type="entry name" value="PriCT_1"/>
</dbReference>
<keyword evidence="4" id="KW-1185">Reference proteome</keyword>
<dbReference type="Pfam" id="PF09250">
    <property type="entry name" value="Prim-Pol"/>
    <property type="match status" value="1"/>
</dbReference>
<organism evidence="3 4">
    <name type="scientific">Alteriqipengyuania abyssalis</name>
    <dbReference type="NCBI Taxonomy" id="2860200"/>
    <lineage>
        <taxon>Bacteria</taxon>
        <taxon>Pseudomonadati</taxon>
        <taxon>Pseudomonadota</taxon>
        <taxon>Alphaproteobacteria</taxon>
        <taxon>Sphingomonadales</taxon>
        <taxon>Erythrobacteraceae</taxon>
        <taxon>Alteriqipengyuania</taxon>
    </lineage>
</organism>
<dbReference type="CDD" id="cd04859">
    <property type="entry name" value="Prim_Pol"/>
    <property type="match status" value="1"/>
</dbReference>
<gene>
    <name evidence="3" type="ORF">KYN89_02380</name>
</gene>
<evidence type="ECO:0000259" key="1">
    <source>
        <dbReference type="SMART" id="SM00942"/>
    </source>
</evidence>
<protein>
    <submittedName>
        <fullName evidence="3">Bifunctional DNA primase/polymerase</fullName>
    </submittedName>
</protein>
<dbReference type="RefSeq" id="WP_222823634.1">
    <property type="nucleotide sequence ID" value="NZ_JAHWXP010000001.1"/>
</dbReference>
<reference evidence="3 4" key="1">
    <citation type="submission" date="2021-07" db="EMBL/GenBank/DDBJ databases">
        <title>Alteriqipengyuania abyssalis NZ-12B nov, sp.nov isolated from deep sea sponge in pacific ocean.</title>
        <authorList>
            <person name="Tareen S."/>
            <person name="Wink J."/>
        </authorList>
    </citation>
    <scope>NUCLEOTIDE SEQUENCE [LARGE SCALE GENOMIC DNA]</scope>
    <source>
        <strain evidence="3 4">NZ-12B</strain>
    </source>
</reference>
<evidence type="ECO:0000259" key="2">
    <source>
        <dbReference type="SMART" id="SM00943"/>
    </source>
</evidence>
<dbReference type="Pfam" id="PF08708">
    <property type="entry name" value="PriCT_1"/>
    <property type="match status" value="1"/>
</dbReference>
<comment type="caution">
    <text evidence="3">The sequence shown here is derived from an EMBL/GenBank/DDBJ whole genome shotgun (WGS) entry which is preliminary data.</text>
</comment>
<evidence type="ECO:0000313" key="3">
    <source>
        <dbReference type="EMBL" id="MBY8335887.1"/>
    </source>
</evidence>
<dbReference type="SUPFAM" id="SSF56747">
    <property type="entry name" value="Prim-pol domain"/>
    <property type="match status" value="1"/>
</dbReference>
<feature type="domain" description="Primase C-terminal 1" evidence="1">
    <location>
        <begin position="176"/>
        <end position="241"/>
    </location>
</feature>
<accession>A0ABS7PDK4</accession>
<dbReference type="Proteomes" id="UP000759298">
    <property type="component" value="Unassembled WGS sequence"/>
</dbReference>